<evidence type="ECO:0000259" key="2">
    <source>
        <dbReference type="Pfam" id="PF20789"/>
    </source>
</evidence>
<dbReference type="InterPro" id="IPR049450">
    <property type="entry name" value="ACOT8-like_C"/>
</dbReference>
<dbReference type="Proteomes" id="UP000800082">
    <property type="component" value="Unassembled WGS sequence"/>
</dbReference>
<dbReference type="PANTHER" id="PTHR38110:SF1">
    <property type="entry name" value="THIOESTERASE DOMAIN-CONTAINING PROTEIN"/>
    <property type="match status" value="1"/>
</dbReference>
<dbReference type="InterPro" id="IPR029069">
    <property type="entry name" value="HotDog_dom_sf"/>
</dbReference>
<accession>A0A6A5RAY6</accession>
<evidence type="ECO:0000259" key="1">
    <source>
        <dbReference type="Pfam" id="PF13622"/>
    </source>
</evidence>
<gene>
    <name evidence="3" type="ORF">M421DRAFT_424816</name>
</gene>
<dbReference type="Pfam" id="PF13622">
    <property type="entry name" value="4HBT_3"/>
    <property type="match status" value="1"/>
</dbReference>
<organism evidence="3 4">
    <name type="scientific">Didymella exigua CBS 183.55</name>
    <dbReference type="NCBI Taxonomy" id="1150837"/>
    <lineage>
        <taxon>Eukaryota</taxon>
        <taxon>Fungi</taxon>
        <taxon>Dikarya</taxon>
        <taxon>Ascomycota</taxon>
        <taxon>Pezizomycotina</taxon>
        <taxon>Dothideomycetes</taxon>
        <taxon>Pleosporomycetidae</taxon>
        <taxon>Pleosporales</taxon>
        <taxon>Pleosporineae</taxon>
        <taxon>Didymellaceae</taxon>
        <taxon>Didymella</taxon>
    </lineage>
</organism>
<dbReference type="OrthoDB" id="2532955at2759"/>
<dbReference type="Gene3D" id="2.40.160.210">
    <property type="entry name" value="Acyl-CoA thioesterase, double hotdog domain"/>
    <property type="match status" value="1"/>
</dbReference>
<dbReference type="InterPro" id="IPR049449">
    <property type="entry name" value="TesB_ACOT8-like_N"/>
</dbReference>
<dbReference type="EMBL" id="ML978994">
    <property type="protein sequence ID" value="KAF1924368.1"/>
    <property type="molecule type" value="Genomic_DNA"/>
</dbReference>
<evidence type="ECO:0000313" key="3">
    <source>
        <dbReference type="EMBL" id="KAF1924368.1"/>
    </source>
</evidence>
<dbReference type="GeneID" id="54351540"/>
<keyword evidence="4" id="KW-1185">Reference proteome</keyword>
<dbReference type="Pfam" id="PF20789">
    <property type="entry name" value="4HBT_3C"/>
    <property type="match status" value="1"/>
</dbReference>
<evidence type="ECO:0008006" key="5">
    <source>
        <dbReference type="Google" id="ProtNLM"/>
    </source>
</evidence>
<evidence type="ECO:0000313" key="4">
    <source>
        <dbReference type="Proteomes" id="UP000800082"/>
    </source>
</evidence>
<dbReference type="PANTHER" id="PTHR38110">
    <property type="entry name" value="CHROMOSOME 23, WHOLE GENOME SHOTGUN SEQUENCE"/>
    <property type="match status" value="1"/>
</dbReference>
<reference evidence="3" key="1">
    <citation type="journal article" date="2020" name="Stud. Mycol.">
        <title>101 Dothideomycetes genomes: a test case for predicting lifestyles and emergence of pathogens.</title>
        <authorList>
            <person name="Haridas S."/>
            <person name="Albert R."/>
            <person name="Binder M."/>
            <person name="Bloem J."/>
            <person name="Labutti K."/>
            <person name="Salamov A."/>
            <person name="Andreopoulos B."/>
            <person name="Baker S."/>
            <person name="Barry K."/>
            <person name="Bills G."/>
            <person name="Bluhm B."/>
            <person name="Cannon C."/>
            <person name="Castanera R."/>
            <person name="Culley D."/>
            <person name="Daum C."/>
            <person name="Ezra D."/>
            <person name="Gonzalez J."/>
            <person name="Henrissat B."/>
            <person name="Kuo A."/>
            <person name="Liang C."/>
            <person name="Lipzen A."/>
            <person name="Lutzoni F."/>
            <person name="Magnuson J."/>
            <person name="Mondo S."/>
            <person name="Nolan M."/>
            <person name="Ohm R."/>
            <person name="Pangilinan J."/>
            <person name="Park H.-J."/>
            <person name="Ramirez L."/>
            <person name="Alfaro M."/>
            <person name="Sun H."/>
            <person name="Tritt A."/>
            <person name="Yoshinaga Y."/>
            <person name="Zwiers L.-H."/>
            <person name="Turgeon B."/>
            <person name="Goodwin S."/>
            <person name="Spatafora J."/>
            <person name="Crous P."/>
            <person name="Grigoriev I."/>
        </authorList>
    </citation>
    <scope>NUCLEOTIDE SEQUENCE</scope>
    <source>
        <strain evidence="3">CBS 183.55</strain>
    </source>
</reference>
<feature type="domain" description="Acyl-CoA thioesterase-like N-terminal HotDog" evidence="1">
    <location>
        <begin position="24"/>
        <end position="111"/>
    </location>
</feature>
<proteinExistence type="predicted"/>
<dbReference type="InterPro" id="IPR052389">
    <property type="entry name" value="Sec_Metab_Biosynth-Assoc"/>
</dbReference>
<feature type="domain" description="Acyl-CoA thioesterase-like C-terminal" evidence="2">
    <location>
        <begin position="163"/>
        <end position="278"/>
    </location>
</feature>
<name>A0A6A5RAY6_9PLEO</name>
<dbReference type="InterPro" id="IPR042171">
    <property type="entry name" value="Acyl-CoA_hotdog"/>
</dbReference>
<protein>
    <recommendedName>
        <fullName evidence="5">Thioesterase family protein</fullName>
    </recommendedName>
</protein>
<dbReference type="AlphaFoldDB" id="A0A6A5RAY6"/>
<dbReference type="RefSeq" id="XP_033444621.1">
    <property type="nucleotide sequence ID" value="XM_033593872.1"/>
</dbReference>
<dbReference type="SUPFAM" id="SSF54637">
    <property type="entry name" value="Thioesterase/thiol ester dehydrase-isomerase"/>
    <property type="match status" value="2"/>
</dbReference>
<sequence length="295" mass="32878">MPGWEEATAVQKVSANTYSCTLYEDWCIGSVPNGGYVTGCVLEVVKTHFNTSLAKQNQPHTIALHIEFMRRTQTGPALFTVEDVKLGRQASVVHVTMTQDGRKEIVAYVTNSNIAAEEGFSFDTKHEPLPAPPPVDLAKLETDSDELWKLSEVPFAKFRKATAQVNFHLPRAGPVRPNIVDEWFCWSDGTNFTQTSIGFVSDMYPQIVENLKETKEAFWYPTLLLNLDIKKLLPAEGVKWLRVRAELKQIKNGRLDLGIWVHDAAGELVALSNHVGFVVSASRNLAARSKPDAKI</sequence>